<evidence type="ECO:0000256" key="1">
    <source>
        <dbReference type="ARBA" id="ARBA00001971"/>
    </source>
</evidence>
<dbReference type="PANTHER" id="PTHR24305:SF166">
    <property type="entry name" value="CYTOCHROME P450 12A4, MITOCHONDRIAL-RELATED"/>
    <property type="match status" value="1"/>
</dbReference>
<dbReference type="InterPro" id="IPR017972">
    <property type="entry name" value="Cyt_P450_CS"/>
</dbReference>
<keyword evidence="3 4" id="KW-0479">Metal-binding</keyword>
<evidence type="ECO:0008006" key="6">
    <source>
        <dbReference type="Google" id="ProtNLM"/>
    </source>
</evidence>
<dbReference type="GO" id="GO:0020037">
    <property type="term" value="F:heme binding"/>
    <property type="evidence" value="ECO:0007669"/>
    <property type="project" value="InterPro"/>
</dbReference>
<dbReference type="GO" id="GO:0016705">
    <property type="term" value="F:oxidoreductase activity, acting on paired donors, with incorporation or reduction of molecular oxygen"/>
    <property type="evidence" value="ECO:0007669"/>
    <property type="project" value="InterPro"/>
</dbReference>
<protein>
    <recommendedName>
        <fullName evidence="6">Cytochrome P450</fullName>
    </recommendedName>
</protein>
<dbReference type="InterPro" id="IPR001128">
    <property type="entry name" value="Cyt_P450"/>
</dbReference>
<organism evidence="5">
    <name type="scientific">Dunaliella tertiolecta</name>
    <name type="common">Green alga</name>
    <dbReference type="NCBI Taxonomy" id="3047"/>
    <lineage>
        <taxon>Eukaryota</taxon>
        <taxon>Viridiplantae</taxon>
        <taxon>Chlorophyta</taxon>
        <taxon>core chlorophytes</taxon>
        <taxon>Chlorophyceae</taxon>
        <taxon>CS clade</taxon>
        <taxon>Chlamydomonadales</taxon>
        <taxon>Dunaliellaceae</taxon>
        <taxon>Dunaliella</taxon>
    </lineage>
</organism>
<dbReference type="AlphaFoldDB" id="A0A7S3QRW4"/>
<dbReference type="PANTHER" id="PTHR24305">
    <property type="entry name" value="CYTOCHROME P450"/>
    <property type="match status" value="1"/>
</dbReference>
<dbReference type="InterPro" id="IPR050121">
    <property type="entry name" value="Cytochrome_P450_monoxygenase"/>
</dbReference>
<dbReference type="GO" id="GO:0004497">
    <property type="term" value="F:monooxygenase activity"/>
    <property type="evidence" value="ECO:0007669"/>
    <property type="project" value="UniProtKB-KW"/>
</dbReference>
<evidence type="ECO:0000256" key="3">
    <source>
        <dbReference type="PIRSR" id="PIRSR602401-1"/>
    </source>
</evidence>
<dbReference type="PRINTS" id="PR00463">
    <property type="entry name" value="EP450I"/>
</dbReference>
<accession>A0A7S3QRW4</accession>
<dbReference type="Gene3D" id="1.10.630.10">
    <property type="entry name" value="Cytochrome P450"/>
    <property type="match status" value="1"/>
</dbReference>
<keyword evidence="4" id="KW-0560">Oxidoreductase</keyword>
<evidence type="ECO:0000313" key="5">
    <source>
        <dbReference type="EMBL" id="CAE0491296.1"/>
    </source>
</evidence>
<comment type="similarity">
    <text evidence="2 4">Belongs to the cytochrome P450 family.</text>
</comment>
<name>A0A7S3QRW4_DUNTE</name>
<dbReference type="EMBL" id="HBIP01011359">
    <property type="protein sequence ID" value="CAE0491296.1"/>
    <property type="molecule type" value="Transcribed_RNA"/>
</dbReference>
<gene>
    <name evidence="5" type="ORF">DTER00134_LOCUS6369</name>
</gene>
<proteinExistence type="inferred from homology"/>
<keyword evidence="3 4" id="KW-0408">Iron</keyword>
<dbReference type="Pfam" id="PF00067">
    <property type="entry name" value="p450"/>
    <property type="match status" value="2"/>
</dbReference>
<dbReference type="PRINTS" id="PR00385">
    <property type="entry name" value="P450"/>
</dbReference>
<reference evidence="5" key="1">
    <citation type="submission" date="2021-01" db="EMBL/GenBank/DDBJ databases">
        <authorList>
            <person name="Corre E."/>
            <person name="Pelletier E."/>
            <person name="Niang G."/>
            <person name="Scheremetjew M."/>
            <person name="Finn R."/>
            <person name="Kale V."/>
            <person name="Holt S."/>
            <person name="Cochrane G."/>
            <person name="Meng A."/>
            <person name="Brown T."/>
            <person name="Cohen L."/>
        </authorList>
    </citation>
    <scope>NUCLEOTIDE SEQUENCE</scope>
    <source>
        <strain evidence="5">CCMP1320</strain>
    </source>
</reference>
<dbReference type="InterPro" id="IPR002401">
    <property type="entry name" value="Cyt_P450_E_grp-I"/>
</dbReference>
<dbReference type="InterPro" id="IPR036396">
    <property type="entry name" value="Cyt_P450_sf"/>
</dbReference>
<keyword evidence="4" id="KW-0503">Monooxygenase</keyword>
<feature type="binding site" description="axial binding residue" evidence="3">
    <location>
        <position position="503"/>
    </location>
    <ligand>
        <name>heme</name>
        <dbReference type="ChEBI" id="CHEBI:30413"/>
    </ligand>
    <ligandPart>
        <name>Fe</name>
        <dbReference type="ChEBI" id="CHEBI:18248"/>
    </ligandPart>
</feature>
<evidence type="ECO:0000256" key="4">
    <source>
        <dbReference type="RuleBase" id="RU000461"/>
    </source>
</evidence>
<dbReference type="GO" id="GO:0005506">
    <property type="term" value="F:iron ion binding"/>
    <property type="evidence" value="ECO:0007669"/>
    <property type="project" value="InterPro"/>
</dbReference>
<dbReference type="PROSITE" id="PS00086">
    <property type="entry name" value="CYTOCHROME_P450"/>
    <property type="match status" value="1"/>
</dbReference>
<keyword evidence="3 4" id="KW-0349">Heme</keyword>
<evidence type="ECO:0000256" key="2">
    <source>
        <dbReference type="ARBA" id="ARBA00010617"/>
    </source>
</evidence>
<sequence length="564" mass="62707">MVCMDRGWLPLAATALAGSAACVCAVYHFKKKASKNRPPSPPPYNWLLSLSNYAHAPFFIMPDMHRYATEWANKLGGVYVMYIQGPFYVVTDAMLVYQVISRGDLGMPKHQELYRMTDWILSHRSPQLFSTADESGDMFRAFRKGLAPCFSTENLKKSFPKVRACAEKMVSMWEKMYLATEEPVLTDSWMNRATLDIIGQVGFNYEFKALDFEHNTFIEAMHENLIELSTSMGENPFDRLFPFTSQARQSAARRRRTKELFNAVYEAVKSRGEPPADDQSIGANLMRIKNPSTGQPFPEEIVLANLTIMLIAGYDTTAATCMWALYDIARHPDVQKRIAQELAEAGLLQVPGQAQARQLEWADLAAFPYFNAVLKESMRLHTAAAVGTFRQCQKDVMLGGWHIPKGSTVWIPLHSVHNSIHNFTAPEVFDPERWLREGAIGSKPTPAASNTVHLHATATAAGPPVAENTTASIPTKPFATPRGHASVPPNKAMLPFSDGSRSCIGMNLAYVDARTILLSILSKFWLELDPSVGSHAEVEAAQVMALVLNSGVPIKLRLKSHVPY</sequence>
<dbReference type="PROSITE" id="PS51257">
    <property type="entry name" value="PROKAR_LIPOPROTEIN"/>
    <property type="match status" value="1"/>
</dbReference>
<comment type="cofactor">
    <cofactor evidence="1 3">
        <name>heme</name>
        <dbReference type="ChEBI" id="CHEBI:30413"/>
    </cofactor>
</comment>
<dbReference type="SUPFAM" id="SSF48264">
    <property type="entry name" value="Cytochrome P450"/>
    <property type="match status" value="1"/>
</dbReference>